<name>A0A371DSX3_9APHY</name>
<organism evidence="3 4">
    <name type="scientific">Lentinus brumalis</name>
    <dbReference type="NCBI Taxonomy" id="2498619"/>
    <lineage>
        <taxon>Eukaryota</taxon>
        <taxon>Fungi</taxon>
        <taxon>Dikarya</taxon>
        <taxon>Basidiomycota</taxon>
        <taxon>Agaricomycotina</taxon>
        <taxon>Agaricomycetes</taxon>
        <taxon>Polyporales</taxon>
        <taxon>Polyporaceae</taxon>
        <taxon>Lentinus</taxon>
    </lineage>
</organism>
<feature type="compositionally biased region" description="Basic and acidic residues" evidence="1">
    <location>
        <begin position="230"/>
        <end position="239"/>
    </location>
</feature>
<evidence type="ECO:0000256" key="1">
    <source>
        <dbReference type="SAM" id="MobiDB-lite"/>
    </source>
</evidence>
<accession>A0A371DSX3</accession>
<keyword evidence="2" id="KW-0472">Membrane</keyword>
<evidence type="ECO:0000313" key="4">
    <source>
        <dbReference type="Proteomes" id="UP000256964"/>
    </source>
</evidence>
<proteinExistence type="predicted"/>
<keyword evidence="2" id="KW-1133">Transmembrane helix</keyword>
<keyword evidence="4" id="KW-1185">Reference proteome</keyword>
<feature type="region of interest" description="Disordered" evidence="1">
    <location>
        <begin position="225"/>
        <end position="269"/>
    </location>
</feature>
<dbReference type="EMBL" id="KZ857382">
    <property type="protein sequence ID" value="RDX55636.1"/>
    <property type="molecule type" value="Genomic_DNA"/>
</dbReference>
<feature type="region of interest" description="Disordered" evidence="1">
    <location>
        <begin position="44"/>
        <end position="75"/>
    </location>
</feature>
<feature type="compositionally biased region" description="Polar residues" evidence="1">
    <location>
        <begin position="256"/>
        <end position="269"/>
    </location>
</feature>
<evidence type="ECO:0000256" key="2">
    <source>
        <dbReference type="SAM" id="Phobius"/>
    </source>
</evidence>
<sequence>MVLLLSIKGQTLSAFSRRVASCGLVHVCNVGSCVTRNMPAAVSTTRNAGQLPEDLTTAPGKPTTSDRDTYTSDGRTLLRNPGRTILVFSLVLAPLAILPYVLVRRHVLGLRKEIADLRKVNGVAIKEMKMYAQEVSQQHAAATEKALEMQKKNRTILSGVKSEVEASRKADQESGARLKNIENDLSKGLLFHQPPPSVAFPRGCRAETDSLCGILHDNQSDLSYTNEQRQNGREGDPPEKVPSITRVSEPLHDTRPVSQTCPRARTSPQLAFYAREGGLKPK</sequence>
<reference evidence="3 4" key="1">
    <citation type="journal article" date="2018" name="Biotechnol. Biofuels">
        <title>Integrative visual omics of the white-rot fungus Polyporus brumalis exposes the biotechnological potential of its oxidative enzymes for delignifying raw plant biomass.</title>
        <authorList>
            <person name="Miyauchi S."/>
            <person name="Rancon A."/>
            <person name="Drula E."/>
            <person name="Hage H."/>
            <person name="Chaduli D."/>
            <person name="Favel A."/>
            <person name="Grisel S."/>
            <person name="Henrissat B."/>
            <person name="Herpoel-Gimbert I."/>
            <person name="Ruiz-Duenas F.J."/>
            <person name="Chevret D."/>
            <person name="Hainaut M."/>
            <person name="Lin J."/>
            <person name="Wang M."/>
            <person name="Pangilinan J."/>
            <person name="Lipzen A."/>
            <person name="Lesage-Meessen L."/>
            <person name="Navarro D."/>
            <person name="Riley R."/>
            <person name="Grigoriev I.V."/>
            <person name="Zhou S."/>
            <person name="Raouche S."/>
            <person name="Rosso M.N."/>
        </authorList>
    </citation>
    <scope>NUCLEOTIDE SEQUENCE [LARGE SCALE GENOMIC DNA]</scope>
    <source>
        <strain evidence="3 4">BRFM 1820</strain>
    </source>
</reference>
<protein>
    <submittedName>
        <fullName evidence="3">Uncharacterized protein</fullName>
    </submittedName>
</protein>
<evidence type="ECO:0000313" key="3">
    <source>
        <dbReference type="EMBL" id="RDX55636.1"/>
    </source>
</evidence>
<keyword evidence="2" id="KW-0812">Transmembrane</keyword>
<dbReference type="AlphaFoldDB" id="A0A371DSX3"/>
<dbReference type="Proteomes" id="UP000256964">
    <property type="component" value="Unassembled WGS sequence"/>
</dbReference>
<gene>
    <name evidence="3" type="ORF">OH76DRAFT_757295</name>
</gene>
<feature type="transmembrane region" description="Helical" evidence="2">
    <location>
        <begin position="85"/>
        <end position="103"/>
    </location>
</feature>